<proteinExistence type="inferred from homology"/>
<keyword evidence="5" id="KW-0143">Chaperone</keyword>
<dbReference type="SUPFAM" id="SSF160909">
    <property type="entry name" value="ATP12-like"/>
    <property type="match status" value="1"/>
</dbReference>
<dbReference type="PANTHER" id="PTHR21013:SF10">
    <property type="entry name" value="ATP SYNTHASE MITOCHONDRIAL F1 COMPLEX ASSEMBLY FACTOR 2"/>
    <property type="match status" value="1"/>
</dbReference>
<dbReference type="GO" id="GO:0005739">
    <property type="term" value="C:mitochondrion"/>
    <property type="evidence" value="ECO:0007669"/>
    <property type="project" value="UniProtKB-SubCell"/>
</dbReference>
<dbReference type="GO" id="GO:0033615">
    <property type="term" value="P:mitochondrial proton-transporting ATP synthase complex assembly"/>
    <property type="evidence" value="ECO:0007669"/>
    <property type="project" value="TreeGrafter"/>
</dbReference>
<keyword evidence="4" id="KW-0496">Mitochondrion</keyword>
<dbReference type="Gene3D" id="1.10.3580.10">
    <property type="entry name" value="ATP12 ATPase"/>
    <property type="match status" value="1"/>
</dbReference>
<evidence type="ECO:0000256" key="2">
    <source>
        <dbReference type="ARBA" id="ARBA00008231"/>
    </source>
</evidence>
<evidence type="ECO:0000256" key="1">
    <source>
        <dbReference type="ARBA" id="ARBA00004173"/>
    </source>
</evidence>
<dbReference type="Gene3D" id="3.30.2180.10">
    <property type="entry name" value="ATP12-like"/>
    <property type="match status" value="1"/>
</dbReference>
<dbReference type="Pfam" id="PF07542">
    <property type="entry name" value="ATP12"/>
    <property type="match status" value="1"/>
</dbReference>
<evidence type="ECO:0000256" key="5">
    <source>
        <dbReference type="ARBA" id="ARBA00023186"/>
    </source>
</evidence>
<organism evidence="6">
    <name type="scientific">Wuchereria bancrofti</name>
    <dbReference type="NCBI Taxonomy" id="6293"/>
    <lineage>
        <taxon>Eukaryota</taxon>
        <taxon>Metazoa</taxon>
        <taxon>Ecdysozoa</taxon>
        <taxon>Nematoda</taxon>
        <taxon>Chromadorea</taxon>
        <taxon>Rhabditida</taxon>
        <taxon>Spirurina</taxon>
        <taxon>Spiruromorpha</taxon>
        <taxon>Filarioidea</taxon>
        <taxon>Onchocercidae</taxon>
        <taxon>Wuchereria</taxon>
    </lineage>
</organism>
<dbReference type="InterPro" id="IPR042272">
    <property type="entry name" value="ATP12_ATP_synth-F1-assembly_N"/>
</dbReference>
<keyword evidence="3" id="KW-0809">Transit peptide</keyword>
<dbReference type="InterPro" id="IPR011419">
    <property type="entry name" value="ATP12_ATP_synth-F1-assembly"/>
</dbReference>
<dbReference type="InterPro" id="IPR023335">
    <property type="entry name" value="ATP12_ortho_dom_sf"/>
</dbReference>
<evidence type="ECO:0000313" key="6">
    <source>
        <dbReference type="WBParaSite" id="maker-PairedContig_3801-snap-gene-0.9-mRNA-1"/>
    </source>
</evidence>
<dbReference type="WBParaSite" id="maker-PairedContig_3801-snap-gene-0.9-mRNA-1">
    <property type="protein sequence ID" value="maker-PairedContig_3801-snap-gene-0.9-mRNA-1"/>
    <property type="gene ID" value="maker-PairedContig_3801-snap-gene-0.9"/>
</dbReference>
<reference evidence="6" key="1">
    <citation type="submission" date="2016-11" db="UniProtKB">
        <authorList>
            <consortium name="WormBaseParasite"/>
        </authorList>
    </citation>
    <scope>IDENTIFICATION</scope>
    <source>
        <strain evidence="6">pt0022</strain>
    </source>
</reference>
<dbReference type="AlphaFoldDB" id="A0A1I8EP87"/>
<protein>
    <recommendedName>
        <fullName evidence="7">ATP synthase mitochondrial F1 complex assembly factor 2</fullName>
    </recommendedName>
</protein>
<evidence type="ECO:0000256" key="4">
    <source>
        <dbReference type="ARBA" id="ARBA00023128"/>
    </source>
</evidence>
<comment type="subcellular location">
    <subcellularLocation>
        <location evidence="1">Mitochondrion</location>
    </subcellularLocation>
</comment>
<evidence type="ECO:0000256" key="3">
    <source>
        <dbReference type="ARBA" id="ARBA00022946"/>
    </source>
</evidence>
<dbReference type="STRING" id="6293.A0A1I8EP87"/>
<sequence length="283" mass="32558">MSAKLCHALLARRLFSGISSTRNRFYEEARVVFKPVEEVYNIYLDKHCLVTPKRNPVEIYSEALALAVAQEWNMQTNELRVNLMRLTGLIFTATDNPMSLQKSDLLSQVLQFLDKDTILYRLEENSNLLHLEETNWNPVVEWVNWEYGLSVKPKAVIDNNSRVRLTNQLSDYTFLQLVGLQYATEALKSVFLTLATVSSRLDVDEAVELALLEQKYQSDVWGKVEWAHDIEREELISRLSAGVLLVHLGDFKLRWETKSQENEIVKNDTKVVCGTVTHLLSVK</sequence>
<dbReference type="PANTHER" id="PTHR21013">
    <property type="entry name" value="ATP SYNTHASE MITOCHONDRIAL F1 COMPLEX ASSEMBLY FACTOR 2/ATP12 PROTEIN, MITOCHONDRIAL PRECURSOR"/>
    <property type="match status" value="1"/>
</dbReference>
<evidence type="ECO:0008006" key="7">
    <source>
        <dbReference type="Google" id="ProtNLM"/>
    </source>
</evidence>
<comment type="similarity">
    <text evidence="2">Belongs to the ATP12 family.</text>
</comment>
<accession>A0A1I8EP87</accession>
<name>A0A1I8EP87_WUCBA</name>